<evidence type="ECO:0000313" key="3">
    <source>
        <dbReference type="EMBL" id="KAJ0200330.1"/>
    </source>
</evidence>
<proteinExistence type="predicted"/>
<name>A0A9R1V5Y3_LACSA</name>
<dbReference type="GO" id="GO:0008270">
    <property type="term" value="F:zinc ion binding"/>
    <property type="evidence" value="ECO:0007669"/>
    <property type="project" value="InterPro"/>
</dbReference>
<dbReference type="Proteomes" id="UP000235145">
    <property type="component" value="Unassembled WGS sequence"/>
</dbReference>
<dbReference type="PANTHER" id="PTHR31973:SF189">
    <property type="entry name" value="TRANSPOSASE, MUDR, PLANT, MULE TRANSPOSASE DOMAIN PROTEIN-RELATED"/>
    <property type="match status" value="1"/>
</dbReference>
<dbReference type="SMART" id="SM00575">
    <property type="entry name" value="ZnF_PMZ"/>
    <property type="match status" value="1"/>
</dbReference>
<dbReference type="PANTHER" id="PTHR31973">
    <property type="entry name" value="POLYPROTEIN, PUTATIVE-RELATED"/>
    <property type="match status" value="1"/>
</dbReference>
<dbReference type="AlphaFoldDB" id="A0A9R1V5Y3"/>
<evidence type="ECO:0000256" key="1">
    <source>
        <dbReference type="SAM" id="MobiDB-lite"/>
    </source>
</evidence>
<accession>A0A9R1V5Y3</accession>
<feature type="compositionally biased region" description="Polar residues" evidence="1">
    <location>
        <begin position="350"/>
        <end position="360"/>
    </location>
</feature>
<evidence type="ECO:0000259" key="2">
    <source>
        <dbReference type="SMART" id="SM00575"/>
    </source>
</evidence>
<feature type="region of interest" description="Disordered" evidence="1">
    <location>
        <begin position="340"/>
        <end position="360"/>
    </location>
</feature>
<gene>
    <name evidence="3" type="ORF">LSAT_V11C600310600</name>
</gene>
<evidence type="ECO:0000313" key="4">
    <source>
        <dbReference type="Proteomes" id="UP000235145"/>
    </source>
</evidence>
<sequence>MQDSESKSGLRIKERENHKEDLMVIKPDLGFVNLSICSGFRRGKVSPSSPAKRDESRSLVDEGLLEAVKERVPIAEHRKCARHICANFMKRFKGQQFRKLFWYAATATTQENFEQHINEIKKLEPLAYDHLMKRDPKTWKIFLKVVPSGYQQFEVRFGYDAYVVDLGSRTRACSGWQLTGYPYVHAYACISSLNRDVENYVSPWFTTTMFLSCYRYTIKPLNVESEHEVEMESDIEVEMESDNEVDMEPDSEVDSFEGEDDIELEAEVPVQVRIEVQVEVPIQVQLEVQAEVPVPVQDEVEVEVLVQGQGVVQVQYEVPTFQVVVGRRIRKTSERITKNHIRKKWEGKEGSTSNNPYDLD</sequence>
<dbReference type="EMBL" id="NBSK02000006">
    <property type="protein sequence ID" value="KAJ0200330.1"/>
    <property type="molecule type" value="Genomic_DNA"/>
</dbReference>
<organism evidence="3 4">
    <name type="scientific">Lactuca sativa</name>
    <name type="common">Garden lettuce</name>
    <dbReference type="NCBI Taxonomy" id="4236"/>
    <lineage>
        <taxon>Eukaryota</taxon>
        <taxon>Viridiplantae</taxon>
        <taxon>Streptophyta</taxon>
        <taxon>Embryophyta</taxon>
        <taxon>Tracheophyta</taxon>
        <taxon>Spermatophyta</taxon>
        <taxon>Magnoliopsida</taxon>
        <taxon>eudicotyledons</taxon>
        <taxon>Gunneridae</taxon>
        <taxon>Pentapetalae</taxon>
        <taxon>asterids</taxon>
        <taxon>campanulids</taxon>
        <taxon>Asterales</taxon>
        <taxon>Asteraceae</taxon>
        <taxon>Cichorioideae</taxon>
        <taxon>Cichorieae</taxon>
        <taxon>Lactucinae</taxon>
        <taxon>Lactuca</taxon>
    </lineage>
</organism>
<feature type="domain" description="Zinc finger PMZ-type" evidence="2">
    <location>
        <begin position="169"/>
        <end position="196"/>
    </location>
</feature>
<dbReference type="InterPro" id="IPR006564">
    <property type="entry name" value="Znf_PMZ"/>
</dbReference>
<comment type="caution">
    <text evidence="3">The sequence shown here is derived from an EMBL/GenBank/DDBJ whole genome shotgun (WGS) entry which is preliminary data.</text>
</comment>
<keyword evidence="4" id="KW-1185">Reference proteome</keyword>
<protein>
    <recommendedName>
        <fullName evidence="2">Zinc finger PMZ-type domain-containing protein</fullName>
    </recommendedName>
</protein>
<reference evidence="3 4" key="1">
    <citation type="journal article" date="2017" name="Nat. Commun.">
        <title>Genome assembly with in vitro proximity ligation data and whole-genome triplication in lettuce.</title>
        <authorList>
            <person name="Reyes-Chin-Wo S."/>
            <person name="Wang Z."/>
            <person name="Yang X."/>
            <person name="Kozik A."/>
            <person name="Arikit S."/>
            <person name="Song C."/>
            <person name="Xia L."/>
            <person name="Froenicke L."/>
            <person name="Lavelle D.O."/>
            <person name="Truco M.J."/>
            <person name="Xia R."/>
            <person name="Zhu S."/>
            <person name="Xu C."/>
            <person name="Xu H."/>
            <person name="Xu X."/>
            <person name="Cox K."/>
            <person name="Korf I."/>
            <person name="Meyers B.C."/>
            <person name="Michelmore R.W."/>
        </authorList>
    </citation>
    <scope>NUCLEOTIDE SEQUENCE [LARGE SCALE GENOMIC DNA]</scope>
    <source>
        <strain evidence="4">cv. Salinas</strain>
        <tissue evidence="3">Seedlings</tissue>
    </source>
</reference>